<keyword evidence="1 2" id="KW-0143">Chaperone</keyword>
<dbReference type="HAMAP" id="MF_00940">
    <property type="entry name" value="DmsD_chaperone"/>
    <property type="match status" value="1"/>
</dbReference>
<evidence type="ECO:0000313" key="3">
    <source>
        <dbReference type="EMBL" id="TCP91153.1"/>
    </source>
</evidence>
<dbReference type="EMBL" id="SLYB01000038">
    <property type="protein sequence ID" value="TCP91153.1"/>
    <property type="molecule type" value="Genomic_DNA"/>
</dbReference>
<dbReference type="NCBIfam" id="NF008632">
    <property type="entry name" value="PRK11621.1"/>
    <property type="match status" value="1"/>
</dbReference>
<reference evidence="3 4" key="1">
    <citation type="submission" date="2019-03" db="EMBL/GenBank/DDBJ databases">
        <title>Genomic Encyclopedia of Type Strains, Phase IV (KMG-IV): sequencing the most valuable type-strain genomes for metagenomic binning, comparative biology and taxonomic classification.</title>
        <authorList>
            <person name="Goeker M."/>
        </authorList>
    </citation>
    <scope>NUCLEOTIDE SEQUENCE [LARGE SCALE GENOMIC DNA]</scope>
    <source>
        <strain evidence="3 4">DSM 28404</strain>
    </source>
</reference>
<proteinExistence type="inferred from homology"/>
<dbReference type="RefSeq" id="WP_131979277.1">
    <property type="nucleotide sequence ID" value="NZ_SLYB01000038.1"/>
</dbReference>
<dbReference type="SUPFAM" id="SSF89155">
    <property type="entry name" value="TorD-like"/>
    <property type="match status" value="1"/>
</dbReference>
<dbReference type="PANTHER" id="PTHR34227">
    <property type="entry name" value="CHAPERONE PROTEIN YCDY"/>
    <property type="match status" value="1"/>
</dbReference>
<gene>
    <name evidence="2" type="primary">dmsD</name>
    <name evidence="3" type="ORF">EDC44_13814</name>
</gene>
<evidence type="ECO:0000256" key="2">
    <source>
        <dbReference type="HAMAP-Rule" id="MF_00940"/>
    </source>
</evidence>
<evidence type="ECO:0000313" key="4">
    <source>
        <dbReference type="Proteomes" id="UP000295763"/>
    </source>
</evidence>
<keyword evidence="4" id="KW-1185">Reference proteome</keyword>
<dbReference type="InterPro" id="IPR050289">
    <property type="entry name" value="TorD/DmsD_chaperones"/>
</dbReference>
<dbReference type="Proteomes" id="UP000295763">
    <property type="component" value="Unassembled WGS sequence"/>
</dbReference>
<dbReference type="InterPro" id="IPR028611">
    <property type="entry name" value="DmsD_chaperone"/>
</dbReference>
<comment type="similarity">
    <text evidence="2">Belongs to the TorD/DmsD family. DmsD subfamily.</text>
</comment>
<evidence type="ECO:0000256" key="1">
    <source>
        <dbReference type="ARBA" id="ARBA00023186"/>
    </source>
</evidence>
<comment type="caution">
    <text evidence="3">The sequence shown here is derived from an EMBL/GenBank/DDBJ whole genome shotgun (WGS) entry which is preliminary data.</text>
</comment>
<dbReference type="InterPro" id="IPR020945">
    <property type="entry name" value="DMSO/NO3_reduct_chaperone"/>
</dbReference>
<dbReference type="InterPro" id="IPR026269">
    <property type="entry name" value="DmsD-type"/>
</dbReference>
<name>A0A4V2T0V5_9PAST</name>
<dbReference type="InterPro" id="IPR036411">
    <property type="entry name" value="TorD-like_sf"/>
</dbReference>
<dbReference type="OrthoDB" id="3174863at2"/>
<protein>
    <recommendedName>
        <fullName evidence="2">Probable Tat proofreading chaperone DmsD</fullName>
    </recommendedName>
    <alternativeName>
        <fullName evidence="2">DMSO reductase maturation protein</fullName>
    </alternativeName>
    <alternativeName>
        <fullName evidence="2">Twin-arginine leader-binding protein DmsD</fullName>
    </alternativeName>
</protein>
<sequence length="199" mass="23436">MQQELINWISTSGRLLGVLFYCDPKDEKVWSILDFFQQPDWTESWSELKNSEKITALLTQTDNLAEQYQALFIGPNALPAPPWGSVYLDRESVIFGDSLLKLRDFMYQHNIEFQRTQDEPEDHIGLMLMLSAYIAENHPDLLAEFLSQHFLLWSVRYLQLLREQELSPFYQGVALLTQQTLQYWQDQALLIVPKVQFFR</sequence>
<dbReference type="PIRSF" id="PIRSF004690">
    <property type="entry name" value="DmsD"/>
    <property type="match status" value="1"/>
</dbReference>
<organism evidence="3 4">
    <name type="scientific">Cricetibacter osteomyelitidis</name>
    <dbReference type="NCBI Taxonomy" id="1521931"/>
    <lineage>
        <taxon>Bacteria</taxon>
        <taxon>Pseudomonadati</taxon>
        <taxon>Pseudomonadota</taxon>
        <taxon>Gammaproteobacteria</taxon>
        <taxon>Pasteurellales</taxon>
        <taxon>Pasteurellaceae</taxon>
        <taxon>Cricetibacter</taxon>
    </lineage>
</organism>
<comment type="function">
    <text evidence="2">Required for biogenesis/assembly of DMSO reductase, but not for the interaction of the DmsA signal peptide with the Tat system. May be part of a chaperone cascade complex that facilitates a folding-maturation pathway for the substrate protein.</text>
</comment>
<dbReference type="PANTHER" id="PTHR34227:SF13">
    <property type="entry name" value="TAT PROOFREADING CHAPERONE DMSD-RELATED"/>
    <property type="match status" value="1"/>
</dbReference>
<dbReference type="GO" id="GO:0005048">
    <property type="term" value="F:signal sequence binding"/>
    <property type="evidence" value="ECO:0007669"/>
    <property type="project" value="InterPro"/>
</dbReference>
<dbReference type="Pfam" id="PF02613">
    <property type="entry name" value="Nitrate_red_del"/>
    <property type="match status" value="1"/>
</dbReference>
<dbReference type="AlphaFoldDB" id="A0A4V2T0V5"/>
<accession>A0A4V2T0V5</accession>
<dbReference type="Gene3D" id="1.10.3480.10">
    <property type="entry name" value="TorD-like"/>
    <property type="match status" value="1"/>
</dbReference>